<feature type="transmembrane region" description="Helical" evidence="1">
    <location>
        <begin position="282"/>
        <end position="299"/>
    </location>
</feature>
<dbReference type="AlphaFoldDB" id="Q6L0Z3"/>
<dbReference type="PaxDb" id="263820-PTO0774"/>
<dbReference type="eggNOG" id="arCOG06052">
    <property type="taxonomic scope" value="Archaea"/>
</dbReference>
<dbReference type="STRING" id="263820.PTO0774"/>
<reference evidence="2 3" key="1">
    <citation type="journal article" date="2004" name="Proc. Natl. Acad. Sci. U.S.A.">
        <title>Genome sequence of Picrophilus torridus and its implications for life around pH 0.</title>
        <authorList>
            <person name="Futterer O."/>
            <person name="Angelov A."/>
            <person name="Liesegang H."/>
            <person name="Gottschalk G."/>
            <person name="Schleper C."/>
            <person name="Schepers B."/>
            <person name="Dock C."/>
            <person name="Antranikian G."/>
            <person name="Liebl W."/>
        </authorList>
    </citation>
    <scope>NUCLEOTIDE SEQUENCE [LARGE SCALE GENOMIC DNA]</scope>
    <source>
        <strain evidence="3">ATCC 700027 / DSM 9790 / JCM 10055 / NBRC 100828</strain>
    </source>
</reference>
<dbReference type="EMBL" id="AE017261">
    <property type="protein sequence ID" value="AAT43359.1"/>
    <property type="molecule type" value="Genomic_DNA"/>
</dbReference>
<evidence type="ECO:0000313" key="3">
    <source>
        <dbReference type="Proteomes" id="UP000000438"/>
    </source>
</evidence>
<accession>Q6L0Z3</accession>
<organism evidence="2 3">
    <name type="scientific">Picrophilus torridus (strain ATCC 700027 / DSM 9790 / JCM 10055 / NBRC 100828 / KAW 2/3)</name>
    <dbReference type="NCBI Taxonomy" id="1122961"/>
    <lineage>
        <taxon>Archaea</taxon>
        <taxon>Methanobacteriati</taxon>
        <taxon>Thermoplasmatota</taxon>
        <taxon>Thermoplasmata</taxon>
        <taxon>Thermoplasmatales</taxon>
        <taxon>Picrophilaceae</taxon>
        <taxon>Picrophilus</taxon>
    </lineage>
</organism>
<keyword evidence="1" id="KW-0472">Membrane</keyword>
<keyword evidence="1" id="KW-0812">Transmembrane</keyword>
<dbReference type="RefSeq" id="WP_011177575.1">
    <property type="nucleotide sequence ID" value="NC_005877.1"/>
</dbReference>
<keyword evidence="1" id="KW-1133">Transmembrane helix</keyword>
<protein>
    <submittedName>
        <fullName evidence="2">Thermopsin</fullName>
    </submittedName>
</protein>
<gene>
    <name evidence="2" type="ordered locus">PTO0774</name>
</gene>
<evidence type="ECO:0000256" key="1">
    <source>
        <dbReference type="SAM" id="Phobius"/>
    </source>
</evidence>
<dbReference type="KEGG" id="pto:PTO0774"/>
<dbReference type="GeneID" id="2844088"/>
<proteinExistence type="predicted"/>
<dbReference type="HOGENOM" id="CLU_926278_0_0_2"/>
<evidence type="ECO:0000313" key="2">
    <source>
        <dbReference type="EMBL" id="AAT43359.1"/>
    </source>
</evidence>
<sequence>MKFLTLILTLIIISSLIYTGNIYKNNGPDDYYRTTFIEHGLPEGTEWYVNITCFVYDSGNVSTKNFTIYSINSTIIYYSLNGSLNYYNAYAEDSRYISSGGSYFATKNITENITFNYGYSVTFSEHGLPPWDKWYVSGSFGMTFPTSCSSISFLYVKNGSYSYHVSWAGKNYRPVNENGNFTVNGSNATVNIFFNLIKYNVTFIEIGLARNYTWHVDFKLSCSNYIFTSTGNKITVKLANGVYNYNITSKNYIAFPAMGHVNVNGGNINIILIFIPDNAPDLYNYIIIFNIISYIMNLNK</sequence>
<dbReference type="InParanoid" id="Q6L0Z3"/>
<dbReference type="OrthoDB" id="57559at2157"/>
<dbReference type="Proteomes" id="UP000000438">
    <property type="component" value="Chromosome"/>
</dbReference>
<name>Q6L0Z3_PICTO</name>